<gene>
    <name evidence="2" type="ORF">PDUR_22145</name>
</gene>
<dbReference type="OrthoDB" id="9900082at2"/>
<keyword evidence="1" id="KW-0472">Membrane</keyword>
<accession>A0A089HVC2</accession>
<keyword evidence="3" id="KW-1185">Reference proteome</keyword>
<organism evidence="2 3">
    <name type="scientific">Paenibacillus durus</name>
    <name type="common">Paenibacillus azotofixans</name>
    <dbReference type="NCBI Taxonomy" id="44251"/>
    <lineage>
        <taxon>Bacteria</taxon>
        <taxon>Bacillati</taxon>
        <taxon>Bacillota</taxon>
        <taxon>Bacilli</taxon>
        <taxon>Bacillales</taxon>
        <taxon>Paenibacillaceae</taxon>
        <taxon>Paenibacillus</taxon>
    </lineage>
</organism>
<keyword evidence="1" id="KW-0812">Transmembrane</keyword>
<dbReference type="EMBL" id="CP009288">
    <property type="protein sequence ID" value="AIQ14303.1"/>
    <property type="molecule type" value="Genomic_DNA"/>
</dbReference>
<dbReference type="AlphaFoldDB" id="A0A089HVC2"/>
<dbReference type="KEGG" id="pdu:PDUR_22145"/>
<name>A0A089HVC2_PAEDU</name>
<proteinExistence type="predicted"/>
<feature type="transmembrane region" description="Helical" evidence="1">
    <location>
        <begin position="12"/>
        <end position="28"/>
    </location>
</feature>
<evidence type="ECO:0000256" key="1">
    <source>
        <dbReference type="SAM" id="Phobius"/>
    </source>
</evidence>
<evidence type="ECO:0000313" key="3">
    <source>
        <dbReference type="Proteomes" id="UP000029409"/>
    </source>
</evidence>
<dbReference type="RefSeq" id="WP_042208085.1">
    <property type="nucleotide sequence ID" value="NZ_CP009288.1"/>
</dbReference>
<evidence type="ECO:0000313" key="2">
    <source>
        <dbReference type="EMBL" id="AIQ14303.1"/>
    </source>
</evidence>
<dbReference type="Proteomes" id="UP000029409">
    <property type="component" value="Chromosome"/>
</dbReference>
<protein>
    <submittedName>
        <fullName evidence="2">Uncharacterized protein</fullName>
    </submittedName>
</protein>
<sequence>MMKFQRSIFAKAFLGVILIIFNMVWIYFNGTTLASGVLIPSVAVFLVIMGNSYLVSNDTVTKYFFGYRLFEVDIHEIDFIEFYSVKKFGQIEINVASPEVRKKIIIGCI</sequence>
<feature type="transmembrane region" description="Helical" evidence="1">
    <location>
        <begin position="34"/>
        <end position="55"/>
    </location>
</feature>
<reference evidence="2 3" key="1">
    <citation type="submission" date="2014-08" db="EMBL/GenBank/DDBJ databases">
        <title>Comparative genomics of the Paenibacillus odorifer group.</title>
        <authorList>
            <person name="den Bakker H.C."/>
            <person name="Tsai Y.-C."/>
            <person name="Martin N."/>
            <person name="Korlach J."/>
            <person name="Wiedmann M."/>
        </authorList>
    </citation>
    <scope>NUCLEOTIDE SEQUENCE [LARGE SCALE GENOMIC DNA]</scope>
    <source>
        <strain evidence="2 3">DSM 1735</strain>
    </source>
</reference>
<keyword evidence="1" id="KW-1133">Transmembrane helix</keyword>